<evidence type="ECO:0008006" key="5">
    <source>
        <dbReference type="Google" id="ProtNLM"/>
    </source>
</evidence>
<keyword evidence="1" id="KW-0175">Coiled coil</keyword>
<protein>
    <recommendedName>
        <fullName evidence="5">Scaffold protein</fullName>
    </recommendedName>
</protein>
<dbReference type="Proteomes" id="UP001527181">
    <property type="component" value="Unassembled WGS sequence"/>
</dbReference>
<dbReference type="InterPro" id="IPR009636">
    <property type="entry name" value="SCAF"/>
</dbReference>
<sequence length="229" mass="25546">MTNESKRLKYTLNLQLFAEGDPEPTTQDPPVDPQPEPKTVTMTQEELDALIGREKARAKKPFADYDDLKSKLTELQAAEDERKRGELTEIERYKADLEKEQMSKQTLESELTTLRESIKQERIRNAFITAATSANIAYIDDAWSLADRSGVSVGDAGNVVGIDAVITSLVESKPFLVAQNPTKPKTIGDPPPSVDEKTRTLEAQLEDAKKRKDFSKVVELSNKLKGLIK</sequence>
<evidence type="ECO:0000313" key="4">
    <source>
        <dbReference type="Proteomes" id="UP001527181"/>
    </source>
</evidence>
<reference evidence="3 4" key="1">
    <citation type="submission" date="2022-05" db="EMBL/GenBank/DDBJ databases">
        <title>Genome Sequencing of Bee-Associated Microbes.</title>
        <authorList>
            <person name="Dunlap C."/>
        </authorList>
    </citation>
    <scope>NUCLEOTIDE SEQUENCE [LARGE SCALE GENOMIC DNA]</scope>
    <source>
        <strain evidence="3 4">NRRL B-04010</strain>
    </source>
</reference>
<feature type="coiled-coil region" evidence="1">
    <location>
        <begin position="90"/>
        <end position="124"/>
    </location>
</feature>
<evidence type="ECO:0000313" key="3">
    <source>
        <dbReference type="EMBL" id="MCY9760419.1"/>
    </source>
</evidence>
<evidence type="ECO:0000256" key="2">
    <source>
        <dbReference type="SAM" id="MobiDB-lite"/>
    </source>
</evidence>
<proteinExistence type="predicted"/>
<dbReference type="RefSeq" id="WP_268599596.1">
    <property type="nucleotide sequence ID" value="NZ_JAMDNP010000011.1"/>
</dbReference>
<dbReference type="Pfam" id="PF06810">
    <property type="entry name" value="Phage_scaffold"/>
    <property type="match status" value="1"/>
</dbReference>
<gene>
    <name evidence="3" type="ORF">M5X12_07490</name>
</gene>
<evidence type="ECO:0000256" key="1">
    <source>
        <dbReference type="SAM" id="Coils"/>
    </source>
</evidence>
<comment type="caution">
    <text evidence="3">The sequence shown here is derived from an EMBL/GenBank/DDBJ whole genome shotgun (WGS) entry which is preliminary data.</text>
</comment>
<accession>A0ABT4GVE6</accession>
<name>A0ABT4GVE6_PAEAL</name>
<organism evidence="3 4">
    <name type="scientific">Paenibacillus alvei</name>
    <name type="common">Bacillus alvei</name>
    <dbReference type="NCBI Taxonomy" id="44250"/>
    <lineage>
        <taxon>Bacteria</taxon>
        <taxon>Bacillati</taxon>
        <taxon>Bacillota</taxon>
        <taxon>Bacilli</taxon>
        <taxon>Bacillales</taxon>
        <taxon>Paenibacillaceae</taxon>
        <taxon>Paenibacillus</taxon>
    </lineage>
</organism>
<dbReference type="EMBL" id="JAMDNP010000011">
    <property type="protein sequence ID" value="MCY9760419.1"/>
    <property type="molecule type" value="Genomic_DNA"/>
</dbReference>
<feature type="region of interest" description="Disordered" evidence="2">
    <location>
        <begin position="17"/>
        <end position="38"/>
    </location>
</feature>
<keyword evidence="4" id="KW-1185">Reference proteome</keyword>